<dbReference type="Gene3D" id="3.40.630.30">
    <property type="match status" value="1"/>
</dbReference>
<dbReference type="SUPFAM" id="SSF55729">
    <property type="entry name" value="Acyl-CoA N-acyltransferases (Nat)"/>
    <property type="match status" value="1"/>
</dbReference>
<reference evidence="4 5" key="1">
    <citation type="submission" date="2019-02" db="EMBL/GenBank/DDBJ databases">
        <title>Sequencing the genomes of 1000 actinobacteria strains.</title>
        <authorList>
            <person name="Klenk H.-P."/>
        </authorList>
    </citation>
    <scope>NUCLEOTIDE SEQUENCE [LARGE SCALE GENOMIC DNA]</scope>
    <source>
        <strain evidence="4 5">DSM 18319</strain>
    </source>
</reference>
<evidence type="ECO:0000259" key="3">
    <source>
        <dbReference type="PROSITE" id="PS51186"/>
    </source>
</evidence>
<dbReference type="PANTHER" id="PTHR43877">
    <property type="entry name" value="AMINOALKYLPHOSPHONATE N-ACETYLTRANSFERASE-RELATED-RELATED"/>
    <property type="match status" value="1"/>
</dbReference>
<dbReference type="AlphaFoldDB" id="A0A4Q8AIN2"/>
<dbReference type="PANTHER" id="PTHR43877:SF2">
    <property type="entry name" value="AMINOALKYLPHOSPHONATE N-ACETYLTRANSFERASE-RELATED"/>
    <property type="match status" value="1"/>
</dbReference>
<dbReference type="EMBL" id="SHLC01000001">
    <property type="protein sequence ID" value="RZU63801.1"/>
    <property type="molecule type" value="Genomic_DNA"/>
</dbReference>
<organism evidence="4 5">
    <name type="scientific">Microterricola gilva</name>
    <dbReference type="NCBI Taxonomy" id="393267"/>
    <lineage>
        <taxon>Bacteria</taxon>
        <taxon>Bacillati</taxon>
        <taxon>Actinomycetota</taxon>
        <taxon>Actinomycetes</taxon>
        <taxon>Micrococcales</taxon>
        <taxon>Microbacteriaceae</taxon>
        <taxon>Microterricola</taxon>
    </lineage>
</organism>
<name>A0A4Q8AIN2_9MICO</name>
<dbReference type="Pfam" id="PF00583">
    <property type="entry name" value="Acetyltransf_1"/>
    <property type="match status" value="1"/>
</dbReference>
<accession>A0A4Q8AIN2</accession>
<evidence type="ECO:0000256" key="2">
    <source>
        <dbReference type="ARBA" id="ARBA00023315"/>
    </source>
</evidence>
<dbReference type="GO" id="GO:0016747">
    <property type="term" value="F:acyltransferase activity, transferring groups other than amino-acyl groups"/>
    <property type="evidence" value="ECO:0007669"/>
    <property type="project" value="InterPro"/>
</dbReference>
<proteinExistence type="predicted"/>
<sequence length="200" mass="21309">MPEELSAEIPVTISIEPPFSSAARAVTMRYFDDLVSRYHGRPATAEEIADVDAGYPSELLQEPNGLLLLARRGETVLGCAGMRLVTEPGGTIDTACEGAARGEGAAEPTADAAAATSVPKRVGEVTRVFVDGSARGLGVARLLMAELEVQARSLGLAALRLDTRSDLVEARRLYAAVGFAEVDAHNADPYAEHWFRKELD</sequence>
<dbReference type="Proteomes" id="UP000291483">
    <property type="component" value="Unassembled WGS sequence"/>
</dbReference>
<comment type="caution">
    <text evidence="4">The sequence shown here is derived from an EMBL/GenBank/DDBJ whole genome shotgun (WGS) entry which is preliminary data.</text>
</comment>
<keyword evidence="5" id="KW-1185">Reference proteome</keyword>
<protein>
    <submittedName>
        <fullName evidence="4">Acetyltransferase (GNAT) family protein</fullName>
    </submittedName>
</protein>
<dbReference type="InterPro" id="IPR000182">
    <property type="entry name" value="GNAT_dom"/>
</dbReference>
<dbReference type="RefSeq" id="WP_207226164.1">
    <property type="nucleotide sequence ID" value="NZ_SHLC01000001.1"/>
</dbReference>
<evidence type="ECO:0000313" key="5">
    <source>
        <dbReference type="Proteomes" id="UP000291483"/>
    </source>
</evidence>
<keyword evidence="2" id="KW-0012">Acyltransferase</keyword>
<feature type="domain" description="N-acetyltransferase" evidence="3">
    <location>
        <begin position="21"/>
        <end position="200"/>
    </location>
</feature>
<keyword evidence="1 4" id="KW-0808">Transferase</keyword>
<evidence type="ECO:0000256" key="1">
    <source>
        <dbReference type="ARBA" id="ARBA00022679"/>
    </source>
</evidence>
<dbReference type="InterPro" id="IPR050832">
    <property type="entry name" value="Bact_Acetyltransf"/>
</dbReference>
<gene>
    <name evidence="4" type="ORF">EV379_0090</name>
</gene>
<dbReference type="InterPro" id="IPR016181">
    <property type="entry name" value="Acyl_CoA_acyltransferase"/>
</dbReference>
<dbReference type="PROSITE" id="PS51186">
    <property type="entry name" value="GNAT"/>
    <property type="match status" value="1"/>
</dbReference>
<dbReference type="CDD" id="cd04301">
    <property type="entry name" value="NAT_SF"/>
    <property type="match status" value="1"/>
</dbReference>
<evidence type="ECO:0000313" key="4">
    <source>
        <dbReference type="EMBL" id="RZU63801.1"/>
    </source>
</evidence>